<dbReference type="PANTHER" id="PTHR46566">
    <property type="entry name" value="1-PHOSPHOFRUCTOKINASE-RELATED"/>
    <property type="match status" value="1"/>
</dbReference>
<dbReference type="OrthoDB" id="9801219at2"/>
<dbReference type="Pfam" id="PF00294">
    <property type="entry name" value="PfkB"/>
    <property type="match status" value="1"/>
</dbReference>
<dbReference type="CDD" id="cd01164">
    <property type="entry name" value="FruK_PfkB_like"/>
    <property type="match status" value="1"/>
</dbReference>
<evidence type="ECO:0000256" key="11">
    <source>
        <dbReference type="RuleBase" id="RU369061"/>
    </source>
</evidence>
<proteinExistence type="inferred from homology"/>
<dbReference type="Proteomes" id="UP000325827">
    <property type="component" value="Unassembled WGS sequence"/>
</dbReference>
<dbReference type="EMBL" id="VYSA01000001">
    <property type="protein sequence ID" value="KAA9110628.1"/>
    <property type="molecule type" value="Genomic_DNA"/>
</dbReference>
<reference evidence="14" key="1">
    <citation type="submission" date="2019-09" db="EMBL/GenBank/DDBJ databases">
        <title>Mumia zhuanghuii sp. nov. isolated from the intestinal contents of plateau pika (Ochotona curzoniae) in the Qinghai-Tibet plateau of China.</title>
        <authorList>
            <person name="Tian Z."/>
        </authorList>
    </citation>
    <scope>NUCLEOTIDE SEQUENCE [LARGE SCALE GENOMIC DNA]</scope>
    <source>
        <strain evidence="14">JCM 30598</strain>
    </source>
</reference>
<comment type="catalytic activity">
    <reaction evidence="9 11">
        <text>beta-D-fructose 1-phosphate + ATP = beta-D-fructose 1,6-bisphosphate + ADP + H(+)</text>
        <dbReference type="Rhea" id="RHEA:14213"/>
        <dbReference type="ChEBI" id="CHEBI:15378"/>
        <dbReference type="ChEBI" id="CHEBI:30616"/>
        <dbReference type="ChEBI" id="CHEBI:32966"/>
        <dbReference type="ChEBI" id="CHEBI:138881"/>
        <dbReference type="ChEBI" id="CHEBI:456216"/>
        <dbReference type="EC" id="2.7.1.56"/>
    </reaction>
</comment>
<dbReference type="InterPro" id="IPR002173">
    <property type="entry name" value="Carboh/pur_kinase_PfkB_CS"/>
</dbReference>
<dbReference type="GO" id="GO:0008662">
    <property type="term" value="F:1-phosphofructokinase activity"/>
    <property type="evidence" value="ECO:0007669"/>
    <property type="project" value="UniProtKB-UniRule"/>
</dbReference>
<evidence type="ECO:0000256" key="4">
    <source>
        <dbReference type="ARBA" id="ARBA00022679"/>
    </source>
</evidence>
<name>A0A5J5J6Y4_9MICO</name>
<organism evidence="13 14">
    <name type="scientific">Microbacterium rhizomatis</name>
    <dbReference type="NCBI Taxonomy" id="1631477"/>
    <lineage>
        <taxon>Bacteria</taxon>
        <taxon>Bacillati</taxon>
        <taxon>Actinomycetota</taxon>
        <taxon>Actinomycetes</taxon>
        <taxon>Micrococcales</taxon>
        <taxon>Microbacteriaceae</taxon>
        <taxon>Microbacterium</taxon>
    </lineage>
</organism>
<protein>
    <recommendedName>
        <fullName evidence="3 11">1-phosphofructokinase</fullName>
        <shortName evidence="11">Fru1PK</shortName>
        <ecNumber evidence="2 11">2.7.1.56</ecNumber>
    </recommendedName>
    <alternativeName>
        <fullName evidence="8 11">Fructose 1-phosphate kinase</fullName>
    </alternativeName>
</protein>
<accession>A0A5J5J6Y4</accession>
<feature type="domain" description="Carbohydrate kinase PfkB" evidence="12">
    <location>
        <begin position="12"/>
        <end position="304"/>
    </location>
</feature>
<gene>
    <name evidence="13" type="primary">pfkB</name>
    <name evidence="13" type="ORF">F6B43_02910</name>
</gene>
<comment type="similarity">
    <text evidence="1 11">Belongs to the carbohydrate kinase PfkB family.</text>
</comment>
<evidence type="ECO:0000259" key="12">
    <source>
        <dbReference type="Pfam" id="PF00294"/>
    </source>
</evidence>
<keyword evidence="6 11" id="KW-0418">Kinase</keyword>
<keyword evidence="4 10" id="KW-0808">Transferase</keyword>
<dbReference type="PIRSF" id="PIRSF000535">
    <property type="entry name" value="1PFK/6PFK/LacC"/>
    <property type="match status" value="1"/>
</dbReference>
<dbReference type="InterPro" id="IPR029056">
    <property type="entry name" value="Ribokinase-like"/>
</dbReference>
<evidence type="ECO:0000256" key="9">
    <source>
        <dbReference type="ARBA" id="ARBA00047745"/>
    </source>
</evidence>
<dbReference type="AlphaFoldDB" id="A0A5J5J6Y4"/>
<evidence type="ECO:0000256" key="1">
    <source>
        <dbReference type="ARBA" id="ARBA00010688"/>
    </source>
</evidence>
<evidence type="ECO:0000256" key="6">
    <source>
        <dbReference type="ARBA" id="ARBA00022777"/>
    </source>
</evidence>
<dbReference type="NCBIfam" id="TIGR03168">
    <property type="entry name" value="1-PFK"/>
    <property type="match status" value="1"/>
</dbReference>
<keyword evidence="14" id="KW-1185">Reference proteome</keyword>
<dbReference type="SUPFAM" id="SSF53613">
    <property type="entry name" value="Ribokinase-like"/>
    <property type="match status" value="1"/>
</dbReference>
<dbReference type="InterPro" id="IPR022463">
    <property type="entry name" value="1-PFruKinase"/>
</dbReference>
<comment type="function">
    <text evidence="11">Catalyzes the ATP-dependent phosphorylation of fructose-l-phosphate to fructose-l,6-bisphosphate.</text>
</comment>
<comment type="caution">
    <text evidence="13">The sequence shown here is derived from an EMBL/GenBank/DDBJ whole genome shotgun (WGS) entry which is preliminary data.</text>
</comment>
<dbReference type="NCBIfam" id="TIGR03828">
    <property type="entry name" value="pfkB"/>
    <property type="match status" value="1"/>
</dbReference>
<dbReference type="GO" id="GO:0005829">
    <property type="term" value="C:cytosol"/>
    <property type="evidence" value="ECO:0007669"/>
    <property type="project" value="TreeGrafter"/>
</dbReference>
<dbReference type="GO" id="GO:0005524">
    <property type="term" value="F:ATP binding"/>
    <property type="evidence" value="ECO:0007669"/>
    <property type="project" value="UniProtKB-UniRule"/>
</dbReference>
<dbReference type="Gene3D" id="3.40.1190.20">
    <property type="match status" value="1"/>
</dbReference>
<evidence type="ECO:0000256" key="8">
    <source>
        <dbReference type="ARBA" id="ARBA00032802"/>
    </source>
</evidence>
<evidence type="ECO:0000256" key="5">
    <source>
        <dbReference type="ARBA" id="ARBA00022741"/>
    </source>
</evidence>
<evidence type="ECO:0000313" key="13">
    <source>
        <dbReference type="EMBL" id="KAA9110628.1"/>
    </source>
</evidence>
<evidence type="ECO:0000256" key="10">
    <source>
        <dbReference type="PIRNR" id="PIRNR000535"/>
    </source>
</evidence>
<evidence type="ECO:0000256" key="3">
    <source>
        <dbReference type="ARBA" id="ARBA00013596"/>
    </source>
</evidence>
<keyword evidence="5 11" id="KW-0547">Nucleotide-binding</keyword>
<evidence type="ECO:0000313" key="14">
    <source>
        <dbReference type="Proteomes" id="UP000325827"/>
    </source>
</evidence>
<dbReference type="PROSITE" id="PS00584">
    <property type="entry name" value="PFKB_KINASES_2"/>
    <property type="match status" value="1"/>
</dbReference>
<dbReference type="InterPro" id="IPR017583">
    <property type="entry name" value="Tagatose/fructose_Pkinase"/>
</dbReference>
<evidence type="ECO:0000256" key="7">
    <source>
        <dbReference type="ARBA" id="ARBA00022840"/>
    </source>
</evidence>
<dbReference type="EC" id="2.7.1.56" evidence="2 11"/>
<dbReference type="PANTHER" id="PTHR46566:SF5">
    <property type="entry name" value="1-PHOSPHOFRUCTOKINASE"/>
    <property type="match status" value="1"/>
</dbReference>
<keyword evidence="7 11" id="KW-0067">ATP-binding</keyword>
<evidence type="ECO:0000256" key="2">
    <source>
        <dbReference type="ARBA" id="ARBA00012131"/>
    </source>
</evidence>
<sequence length="319" mass="32647">MGRMIVTVTANPSIDRAVRLDGPLVHGEVQRALDAREDAGGKGVNVARALRSAGVETIAVVPCADDDPFRLLLEHEGVPARRVPVAGRVRANLTITDPDGTTTKLNMPGPRLSETETSALVEAISVSAEGAEWIVFAGSLPPGVGDDFYSVAIAAVRERWGARAPKIAVDTSGAALERVVAGGRPDLIKPNELELAELVGETLDGGTDVIASSARLAHLLVPHRVGAALVTLGGDGALLVAPDGVLRAHAPRITVASTVGAGDSSLAGYLIADVSGADATARLRRAVSYGAAAASLPGTQIPTPGDIPAWDIAVEPYAS</sequence>
<dbReference type="InterPro" id="IPR011611">
    <property type="entry name" value="PfkB_dom"/>
</dbReference>